<proteinExistence type="inferred from homology"/>
<evidence type="ECO:0000256" key="5">
    <source>
        <dbReference type="SAM" id="MobiDB-lite"/>
    </source>
</evidence>
<keyword evidence="2" id="KW-0479">Metal-binding</keyword>
<keyword evidence="7" id="KW-1185">Reference proteome</keyword>
<evidence type="ECO:0000256" key="2">
    <source>
        <dbReference type="ARBA" id="ARBA00022723"/>
    </source>
</evidence>
<gene>
    <name evidence="6" type="ORF">DFH07DRAFT_993744</name>
</gene>
<evidence type="ECO:0000313" key="7">
    <source>
        <dbReference type="Proteomes" id="UP001215280"/>
    </source>
</evidence>
<dbReference type="Proteomes" id="UP001215280">
    <property type="component" value="Unassembled WGS sequence"/>
</dbReference>
<sequence>MGKKNKDEGPNANNVVNKDIMQRLNFMYQASVYLSGVLPIPPAPAPQKRQKRTRKMTVHDLSKSYVNSMKVVANKTMVKMHVPSLDPAVKRTLCNGCNIVLVPGSTASVRVKSSRHHGHIMVYRCGSCDSTRRIPAPPTLAEGDSAPSTSTHPDEAPPPVDEPYKPYKHKPRPRPRPRQPPLFARDAGHVVLRGNDKLPDRDPDLGDGIYIT</sequence>
<dbReference type="GO" id="GO:0005655">
    <property type="term" value="C:nucleolar ribonuclease P complex"/>
    <property type="evidence" value="ECO:0007669"/>
    <property type="project" value="TreeGrafter"/>
</dbReference>
<accession>A0AAD7JVG6</accession>
<dbReference type="EMBL" id="JARJLG010000019">
    <property type="protein sequence ID" value="KAJ7772697.1"/>
    <property type="molecule type" value="Genomic_DNA"/>
</dbReference>
<name>A0AAD7JVG6_9AGAR</name>
<keyword evidence="3" id="KW-0862">Zinc</keyword>
<evidence type="ECO:0000256" key="1">
    <source>
        <dbReference type="ARBA" id="ARBA00022694"/>
    </source>
</evidence>
<dbReference type="Pfam" id="PF04032">
    <property type="entry name" value="Rpr2"/>
    <property type="match status" value="1"/>
</dbReference>
<dbReference type="PANTHER" id="PTHR14742">
    <property type="entry name" value="RIBONUCLEASE P SUBUNIT P21"/>
    <property type="match status" value="1"/>
</dbReference>
<feature type="region of interest" description="Disordered" evidence="5">
    <location>
        <begin position="134"/>
        <end position="212"/>
    </location>
</feature>
<reference evidence="6" key="1">
    <citation type="submission" date="2023-03" db="EMBL/GenBank/DDBJ databases">
        <title>Massive genome expansion in bonnet fungi (Mycena s.s.) driven by repeated elements and novel gene families across ecological guilds.</title>
        <authorList>
            <consortium name="Lawrence Berkeley National Laboratory"/>
            <person name="Harder C.B."/>
            <person name="Miyauchi S."/>
            <person name="Viragh M."/>
            <person name="Kuo A."/>
            <person name="Thoen E."/>
            <person name="Andreopoulos B."/>
            <person name="Lu D."/>
            <person name="Skrede I."/>
            <person name="Drula E."/>
            <person name="Henrissat B."/>
            <person name="Morin E."/>
            <person name="Kohler A."/>
            <person name="Barry K."/>
            <person name="LaButti K."/>
            <person name="Morin E."/>
            <person name="Salamov A."/>
            <person name="Lipzen A."/>
            <person name="Mereny Z."/>
            <person name="Hegedus B."/>
            <person name="Baldrian P."/>
            <person name="Stursova M."/>
            <person name="Weitz H."/>
            <person name="Taylor A."/>
            <person name="Grigoriev I.V."/>
            <person name="Nagy L.G."/>
            <person name="Martin F."/>
            <person name="Kauserud H."/>
        </authorList>
    </citation>
    <scope>NUCLEOTIDE SEQUENCE</scope>
    <source>
        <strain evidence="6">CBHHK188m</strain>
    </source>
</reference>
<comment type="similarity">
    <text evidence="4">Belongs to the eukaryotic/archaeal RNase P protein component 4 family.</text>
</comment>
<dbReference type="Gene3D" id="6.20.50.20">
    <property type="match status" value="1"/>
</dbReference>
<keyword evidence="1" id="KW-0819">tRNA processing</keyword>
<evidence type="ECO:0000256" key="3">
    <source>
        <dbReference type="ARBA" id="ARBA00022833"/>
    </source>
</evidence>
<dbReference type="GO" id="GO:0008033">
    <property type="term" value="P:tRNA processing"/>
    <property type="evidence" value="ECO:0007669"/>
    <property type="project" value="UniProtKB-KW"/>
</dbReference>
<evidence type="ECO:0000256" key="4">
    <source>
        <dbReference type="ARBA" id="ARBA00038402"/>
    </source>
</evidence>
<dbReference type="AlphaFoldDB" id="A0AAD7JVG6"/>
<comment type="caution">
    <text evidence="6">The sequence shown here is derived from an EMBL/GenBank/DDBJ whole genome shotgun (WGS) entry which is preliminary data.</text>
</comment>
<evidence type="ECO:0000313" key="6">
    <source>
        <dbReference type="EMBL" id="KAJ7772697.1"/>
    </source>
</evidence>
<feature type="compositionally biased region" description="Basic residues" evidence="5">
    <location>
        <begin position="166"/>
        <end position="177"/>
    </location>
</feature>
<protein>
    <submittedName>
        <fullName evidence="6">RNAse P Rpr2/Rpp21/SNM1 subunit domain-containing protein</fullName>
    </submittedName>
</protein>
<dbReference type="PANTHER" id="PTHR14742:SF0">
    <property type="entry name" value="RIBONUCLEASE P PROTEIN SUBUNIT P21"/>
    <property type="match status" value="1"/>
</dbReference>
<feature type="compositionally biased region" description="Basic and acidic residues" evidence="5">
    <location>
        <begin position="194"/>
        <end position="204"/>
    </location>
</feature>
<dbReference type="GO" id="GO:0046872">
    <property type="term" value="F:metal ion binding"/>
    <property type="evidence" value="ECO:0007669"/>
    <property type="project" value="UniProtKB-KW"/>
</dbReference>
<dbReference type="InterPro" id="IPR007175">
    <property type="entry name" value="Rpr2/Snm1/Rpp21"/>
</dbReference>
<organism evidence="6 7">
    <name type="scientific">Mycena maculata</name>
    <dbReference type="NCBI Taxonomy" id="230809"/>
    <lineage>
        <taxon>Eukaryota</taxon>
        <taxon>Fungi</taxon>
        <taxon>Dikarya</taxon>
        <taxon>Basidiomycota</taxon>
        <taxon>Agaricomycotina</taxon>
        <taxon>Agaricomycetes</taxon>
        <taxon>Agaricomycetidae</taxon>
        <taxon>Agaricales</taxon>
        <taxon>Marasmiineae</taxon>
        <taxon>Mycenaceae</taxon>
        <taxon>Mycena</taxon>
    </lineage>
</organism>